<evidence type="ECO:0000313" key="3">
    <source>
        <dbReference type="Proteomes" id="UP001162031"/>
    </source>
</evidence>
<gene>
    <name evidence="2" type="ORF">HBR001_LOCUS584</name>
</gene>
<dbReference type="SMART" id="SM00239">
    <property type="entry name" value="C2"/>
    <property type="match status" value="1"/>
</dbReference>
<protein>
    <recommendedName>
        <fullName evidence="1">C2 domain-containing protein</fullName>
    </recommendedName>
</protein>
<dbReference type="Gene3D" id="2.60.40.150">
    <property type="entry name" value="C2 domain"/>
    <property type="match status" value="1"/>
</dbReference>
<evidence type="ECO:0000259" key="1">
    <source>
        <dbReference type="PROSITE" id="PS50004"/>
    </source>
</evidence>
<keyword evidence="3" id="KW-1185">Reference proteome</keyword>
<dbReference type="PROSITE" id="PS50004">
    <property type="entry name" value="C2"/>
    <property type="match status" value="1"/>
</dbReference>
<evidence type="ECO:0000313" key="2">
    <source>
        <dbReference type="EMBL" id="CAI5711055.1"/>
    </source>
</evidence>
<reference evidence="2" key="1">
    <citation type="submission" date="2022-12" db="EMBL/GenBank/DDBJ databases">
        <authorList>
            <person name="Webb A."/>
        </authorList>
    </citation>
    <scope>NUCLEOTIDE SEQUENCE</scope>
    <source>
        <strain evidence="2">Hp1</strain>
    </source>
</reference>
<feature type="domain" description="C2" evidence="1">
    <location>
        <begin position="15"/>
        <end position="160"/>
    </location>
</feature>
<proteinExistence type="predicted"/>
<dbReference type="SUPFAM" id="SSF49562">
    <property type="entry name" value="C2 domain (Calcium/lipid-binding domain, CaLB)"/>
    <property type="match status" value="1"/>
</dbReference>
<sequence>MAATPSAAQPLARAEMASYLFEKHLTHQDGVAGTLSIRLVAARNLRAAPSLFRTRTCSPYVIFRVGKQSVRSSTIPRNANPSWRRELLTVKLPKLLGTRQPLAEHSDARLELIVDVMNEDSLTGKATEAVGIVNGSVIGTAVVDVTPLVEGKEDVMDQWIPLRGALFVPSSGLSGDKSKQHLEAELSLGEVRVVLQYEPHGMEPLVGDVVKFEGFGPYPSAVLGPAEALELHVKKTSGSYLLCSYTTPSGFDATLRVHRNTVFVAHRGSLFDRLYEVCVVEPLEFAASTPIGQSAKEVLRPYVNVARAFSGPALVATKATLTTTYRASAAAIGAVVASLDE</sequence>
<organism evidence="2 3">
    <name type="scientific">Hyaloperonospora brassicae</name>
    <name type="common">Brassica downy mildew</name>
    <name type="synonym">Peronospora brassicae</name>
    <dbReference type="NCBI Taxonomy" id="162125"/>
    <lineage>
        <taxon>Eukaryota</taxon>
        <taxon>Sar</taxon>
        <taxon>Stramenopiles</taxon>
        <taxon>Oomycota</taxon>
        <taxon>Peronosporomycetes</taxon>
        <taxon>Peronosporales</taxon>
        <taxon>Peronosporaceae</taxon>
        <taxon>Hyaloperonospora</taxon>
    </lineage>
</organism>
<dbReference type="Pfam" id="PF00168">
    <property type="entry name" value="C2"/>
    <property type="match status" value="1"/>
</dbReference>
<dbReference type="AlphaFoldDB" id="A0AAV0SYQ7"/>
<dbReference type="Proteomes" id="UP001162031">
    <property type="component" value="Unassembled WGS sequence"/>
</dbReference>
<accession>A0AAV0SYQ7</accession>
<dbReference type="EMBL" id="CANTFL010000080">
    <property type="protein sequence ID" value="CAI5711055.1"/>
    <property type="molecule type" value="Genomic_DNA"/>
</dbReference>
<dbReference type="InterPro" id="IPR000008">
    <property type="entry name" value="C2_dom"/>
</dbReference>
<comment type="caution">
    <text evidence="2">The sequence shown here is derived from an EMBL/GenBank/DDBJ whole genome shotgun (WGS) entry which is preliminary data.</text>
</comment>
<dbReference type="CDD" id="cd00030">
    <property type="entry name" value="C2"/>
    <property type="match status" value="1"/>
</dbReference>
<dbReference type="InterPro" id="IPR035892">
    <property type="entry name" value="C2_domain_sf"/>
</dbReference>
<name>A0AAV0SYQ7_HYABA</name>